<evidence type="ECO:0000256" key="2">
    <source>
        <dbReference type="SAM" id="MobiDB-lite"/>
    </source>
</evidence>
<dbReference type="Pfam" id="PF13540">
    <property type="entry name" value="RCC1_2"/>
    <property type="match status" value="2"/>
</dbReference>
<feature type="region of interest" description="Disordered" evidence="2">
    <location>
        <begin position="324"/>
        <end position="352"/>
    </location>
</feature>
<reference evidence="3 4" key="1">
    <citation type="submission" date="2020-08" db="EMBL/GenBank/DDBJ databases">
        <authorList>
            <person name="Newling K."/>
            <person name="Davey J."/>
            <person name="Forrester S."/>
        </authorList>
    </citation>
    <scope>NUCLEOTIDE SEQUENCE [LARGE SCALE GENOMIC DNA]</scope>
    <source>
        <strain evidence="4">Crithidia deanei Carvalho (ATCC PRA-265)</strain>
    </source>
</reference>
<dbReference type="Gene3D" id="2.130.10.30">
    <property type="entry name" value="Regulator of chromosome condensation 1/beta-lactamase-inhibitor protein II"/>
    <property type="match status" value="1"/>
</dbReference>
<feature type="repeat" description="RCC1" evidence="1">
    <location>
        <begin position="186"/>
        <end position="229"/>
    </location>
</feature>
<dbReference type="SUPFAM" id="SSF50985">
    <property type="entry name" value="RCC1/BLIP-II"/>
    <property type="match status" value="1"/>
</dbReference>
<feature type="region of interest" description="Disordered" evidence="2">
    <location>
        <begin position="1"/>
        <end position="38"/>
    </location>
</feature>
<dbReference type="InterPro" id="IPR009091">
    <property type="entry name" value="RCC1/BLIP-II"/>
</dbReference>
<dbReference type="InterPro" id="IPR000408">
    <property type="entry name" value="Reg_chr_condens"/>
</dbReference>
<feature type="compositionally biased region" description="Basic and acidic residues" evidence="2">
    <location>
        <begin position="1"/>
        <end position="12"/>
    </location>
</feature>
<dbReference type="EMBL" id="LR877149">
    <property type="protein sequence ID" value="CAD2215858.1"/>
    <property type="molecule type" value="Genomic_DNA"/>
</dbReference>
<sequence>MSERRGEGREESESQEANESVSADESNDGVSKEDATRPMPVLTRVKSLQDYRVMNVCCGPDYVVAHTFDNVLFGWGKNVFGILNEDMSIVEYTIHEPCQMDVPPEIRCFRQVACGGTFMVLSTGKKLYVKGNTAYCGLGDRIHESVRCITHPLGASVATFSRMLIQDTFACVAAGERHAMALAYSGVLYCWGDFSGNGRIMTTPVRVALPGEAARIGCGPSNSFMITKDRTLWVWGDNSNNQCGLSPKEGESLPTTITAPQKVALNVREFGITNDMSVVIYENGDVSLGGEASFQGDTHTGTGFEDTVNFEFDDKLVVSISPDADDVQDGVSEGTSMPPLNRAPPSSTNHTKEKDFFGVGVFPGWEVIHIMVERNRYIPK</sequence>
<evidence type="ECO:0000256" key="1">
    <source>
        <dbReference type="PROSITE-ProRule" id="PRU00235"/>
    </source>
</evidence>
<gene>
    <name evidence="3" type="ORF">ADEAN_000331600</name>
</gene>
<protein>
    <submittedName>
        <fullName evidence="3">Regulator of chromosome condensation (RCC1) repeat, putative</fullName>
    </submittedName>
</protein>
<dbReference type="Proteomes" id="UP000515908">
    <property type="component" value="Chromosome 05"/>
</dbReference>
<dbReference type="PANTHER" id="PTHR45982">
    <property type="entry name" value="REGULATOR OF CHROMOSOME CONDENSATION"/>
    <property type="match status" value="1"/>
</dbReference>
<evidence type="ECO:0000313" key="3">
    <source>
        <dbReference type="EMBL" id="CAD2215858.1"/>
    </source>
</evidence>
<feature type="repeat" description="RCC1" evidence="1">
    <location>
        <begin position="230"/>
        <end position="283"/>
    </location>
</feature>
<name>A0A7G2C7S8_9TRYP</name>
<dbReference type="InterPro" id="IPR051553">
    <property type="entry name" value="Ran_GTPase-activating"/>
</dbReference>
<feature type="compositionally biased region" description="Polar residues" evidence="2">
    <location>
        <begin position="15"/>
        <end position="24"/>
    </location>
</feature>
<dbReference type="VEuPathDB" id="TriTrypDB:ADEAN_000331600"/>
<keyword evidence="4" id="KW-1185">Reference proteome</keyword>
<dbReference type="PROSITE" id="PS00626">
    <property type="entry name" value="RCC1_2"/>
    <property type="match status" value="1"/>
</dbReference>
<organism evidence="3 4">
    <name type="scientific">Angomonas deanei</name>
    <dbReference type="NCBI Taxonomy" id="59799"/>
    <lineage>
        <taxon>Eukaryota</taxon>
        <taxon>Discoba</taxon>
        <taxon>Euglenozoa</taxon>
        <taxon>Kinetoplastea</taxon>
        <taxon>Metakinetoplastina</taxon>
        <taxon>Trypanosomatida</taxon>
        <taxon>Trypanosomatidae</taxon>
        <taxon>Strigomonadinae</taxon>
        <taxon>Angomonas</taxon>
    </lineage>
</organism>
<proteinExistence type="predicted"/>
<dbReference type="PROSITE" id="PS50012">
    <property type="entry name" value="RCC1_3"/>
    <property type="match status" value="2"/>
</dbReference>
<accession>A0A7G2C7S8</accession>
<dbReference type="AlphaFoldDB" id="A0A7G2C7S8"/>
<dbReference type="PANTHER" id="PTHR45982:SF1">
    <property type="entry name" value="REGULATOR OF CHROMOSOME CONDENSATION"/>
    <property type="match status" value="1"/>
</dbReference>
<evidence type="ECO:0000313" key="4">
    <source>
        <dbReference type="Proteomes" id="UP000515908"/>
    </source>
</evidence>